<dbReference type="Proteomes" id="UP000250140">
    <property type="component" value="Unassembled WGS sequence"/>
</dbReference>
<proteinExistence type="predicted"/>
<dbReference type="AlphaFoldDB" id="A0A8E2JY98"/>
<sequence length="230" mass="26437">MAQPPTPLDEPVIAGPIYMFDNSFVIEFLRPHPSRDATVLMRATYKHTHPLCKTGKAHPQSPPLHIHFDQSETFQVLSGKVGTTQTYDAIDRVWTPADPPHEVAPWMPHNFWPCADAEEDTTILVWAHPENVPEPMDWLFFQNLLWLVSDISEGKRRLDPFQIMLLQHVSATALVWFPTAKFLGPLRWWVPWKVQGVFAAVARLLGYQPLLEKYTPATEWAKIQQDKKKV</sequence>
<dbReference type="EMBL" id="KV748650">
    <property type="protein sequence ID" value="OCL13938.1"/>
    <property type="molecule type" value="Genomic_DNA"/>
</dbReference>
<reference evidence="1 2" key="1">
    <citation type="journal article" date="2016" name="Nat. Commun.">
        <title>Ectomycorrhizal ecology is imprinted in the genome of the dominant symbiotic fungus Cenococcum geophilum.</title>
        <authorList>
            <consortium name="DOE Joint Genome Institute"/>
            <person name="Peter M."/>
            <person name="Kohler A."/>
            <person name="Ohm R.A."/>
            <person name="Kuo A."/>
            <person name="Krutzmann J."/>
            <person name="Morin E."/>
            <person name="Arend M."/>
            <person name="Barry K.W."/>
            <person name="Binder M."/>
            <person name="Choi C."/>
            <person name="Clum A."/>
            <person name="Copeland A."/>
            <person name="Grisel N."/>
            <person name="Haridas S."/>
            <person name="Kipfer T."/>
            <person name="LaButti K."/>
            <person name="Lindquist E."/>
            <person name="Lipzen A."/>
            <person name="Maire R."/>
            <person name="Meier B."/>
            <person name="Mihaltcheva S."/>
            <person name="Molinier V."/>
            <person name="Murat C."/>
            <person name="Poggeler S."/>
            <person name="Quandt C.A."/>
            <person name="Sperisen C."/>
            <person name="Tritt A."/>
            <person name="Tisserant E."/>
            <person name="Crous P.W."/>
            <person name="Henrissat B."/>
            <person name="Nehls U."/>
            <person name="Egli S."/>
            <person name="Spatafora J.W."/>
            <person name="Grigoriev I.V."/>
            <person name="Martin F.M."/>
        </authorList>
    </citation>
    <scope>NUCLEOTIDE SEQUENCE [LARGE SCALE GENOMIC DNA]</scope>
    <source>
        <strain evidence="1 2">CBS 207.34</strain>
    </source>
</reference>
<evidence type="ECO:0000313" key="2">
    <source>
        <dbReference type="Proteomes" id="UP000250140"/>
    </source>
</evidence>
<protein>
    <submittedName>
        <fullName evidence="1">Uncharacterized protein</fullName>
    </submittedName>
</protein>
<dbReference type="OrthoDB" id="9976870at2759"/>
<gene>
    <name evidence="1" type="ORF">AOQ84DRAFT_385070</name>
</gene>
<keyword evidence="2" id="KW-1185">Reference proteome</keyword>
<name>A0A8E2JY98_9PEZI</name>
<organism evidence="1 2">
    <name type="scientific">Glonium stellatum</name>
    <dbReference type="NCBI Taxonomy" id="574774"/>
    <lineage>
        <taxon>Eukaryota</taxon>
        <taxon>Fungi</taxon>
        <taxon>Dikarya</taxon>
        <taxon>Ascomycota</taxon>
        <taxon>Pezizomycotina</taxon>
        <taxon>Dothideomycetes</taxon>
        <taxon>Pleosporomycetidae</taxon>
        <taxon>Gloniales</taxon>
        <taxon>Gloniaceae</taxon>
        <taxon>Glonium</taxon>
    </lineage>
</organism>
<accession>A0A8E2JY98</accession>
<evidence type="ECO:0000313" key="1">
    <source>
        <dbReference type="EMBL" id="OCL13938.1"/>
    </source>
</evidence>